<dbReference type="InterPro" id="IPR050204">
    <property type="entry name" value="AraC_XylS_family_regulators"/>
</dbReference>
<dbReference type="SMART" id="SM00342">
    <property type="entry name" value="HTH_ARAC"/>
    <property type="match status" value="1"/>
</dbReference>
<dbReference type="PROSITE" id="PS01124">
    <property type="entry name" value="HTH_ARAC_FAMILY_2"/>
    <property type="match status" value="1"/>
</dbReference>
<sequence length="269" mass="30408">MITVSHQCFAPSASLQTVVDQYWRCTASGAHHEQSSELRCMPLGTIEIIIQLQGNATSGLLDRQWQTFPRAYIVGLTKGAVVWKAYGGTELFGICLKPEGMLQLFGEPLGELTENVVDAEAFFPGDVTPIIAQIQDAPDDRTRIFLIEAFLHNQLARFHQKDNYFTEALRRIRAQETAFSATSLGKALFVSERQSQRLFKEKLGISPKAYHRLMRFRDALTRTRRNQVVSWAQLAYELGYTDQAHLIRDFKAFSGVTPAHFAERALPSR</sequence>
<accession>A0A1G9GVH2</accession>
<gene>
    <name evidence="5" type="ORF">SAMN05421823_104230</name>
</gene>
<organism evidence="5 6">
    <name type="scientific">Catalinimonas alkaloidigena</name>
    <dbReference type="NCBI Taxonomy" id="1075417"/>
    <lineage>
        <taxon>Bacteria</taxon>
        <taxon>Pseudomonadati</taxon>
        <taxon>Bacteroidota</taxon>
        <taxon>Cytophagia</taxon>
        <taxon>Cytophagales</taxon>
        <taxon>Catalimonadaceae</taxon>
        <taxon>Catalinimonas</taxon>
    </lineage>
</organism>
<dbReference type="OrthoDB" id="635259at2"/>
<dbReference type="EMBL" id="FNFO01000004">
    <property type="protein sequence ID" value="SDL04666.1"/>
    <property type="molecule type" value="Genomic_DNA"/>
</dbReference>
<dbReference type="GO" id="GO:0003700">
    <property type="term" value="F:DNA-binding transcription factor activity"/>
    <property type="evidence" value="ECO:0007669"/>
    <property type="project" value="InterPro"/>
</dbReference>
<keyword evidence="3" id="KW-0804">Transcription</keyword>
<dbReference type="SUPFAM" id="SSF46689">
    <property type="entry name" value="Homeodomain-like"/>
    <property type="match status" value="1"/>
</dbReference>
<evidence type="ECO:0000259" key="4">
    <source>
        <dbReference type="PROSITE" id="PS01124"/>
    </source>
</evidence>
<keyword evidence="1" id="KW-0805">Transcription regulation</keyword>
<protein>
    <submittedName>
        <fullName evidence="5">Helix-turn-helix domain-containing protein</fullName>
    </submittedName>
</protein>
<evidence type="ECO:0000256" key="2">
    <source>
        <dbReference type="ARBA" id="ARBA00023125"/>
    </source>
</evidence>
<keyword evidence="6" id="KW-1185">Reference proteome</keyword>
<evidence type="ECO:0000256" key="3">
    <source>
        <dbReference type="ARBA" id="ARBA00023163"/>
    </source>
</evidence>
<dbReference type="InterPro" id="IPR009057">
    <property type="entry name" value="Homeodomain-like_sf"/>
</dbReference>
<dbReference type="Pfam" id="PF20240">
    <property type="entry name" value="DUF6597"/>
    <property type="match status" value="1"/>
</dbReference>
<evidence type="ECO:0000256" key="1">
    <source>
        <dbReference type="ARBA" id="ARBA00023015"/>
    </source>
</evidence>
<dbReference type="STRING" id="1075417.SAMN05421823_104230"/>
<proteinExistence type="predicted"/>
<keyword evidence="2" id="KW-0238">DNA-binding</keyword>
<dbReference type="GO" id="GO:0043565">
    <property type="term" value="F:sequence-specific DNA binding"/>
    <property type="evidence" value="ECO:0007669"/>
    <property type="project" value="InterPro"/>
</dbReference>
<dbReference type="Pfam" id="PF12833">
    <property type="entry name" value="HTH_18"/>
    <property type="match status" value="1"/>
</dbReference>
<dbReference type="InterPro" id="IPR046532">
    <property type="entry name" value="DUF6597"/>
</dbReference>
<feature type="domain" description="HTH araC/xylS-type" evidence="4">
    <location>
        <begin position="163"/>
        <end position="264"/>
    </location>
</feature>
<dbReference type="AlphaFoldDB" id="A0A1G9GVH2"/>
<dbReference type="PANTHER" id="PTHR46796">
    <property type="entry name" value="HTH-TYPE TRANSCRIPTIONAL ACTIVATOR RHAS-RELATED"/>
    <property type="match status" value="1"/>
</dbReference>
<dbReference type="RefSeq" id="WP_089682161.1">
    <property type="nucleotide sequence ID" value="NZ_FNFO01000004.1"/>
</dbReference>
<dbReference type="InterPro" id="IPR018060">
    <property type="entry name" value="HTH_AraC"/>
</dbReference>
<evidence type="ECO:0000313" key="6">
    <source>
        <dbReference type="Proteomes" id="UP000198510"/>
    </source>
</evidence>
<reference evidence="5 6" key="1">
    <citation type="submission" date="2016-10" db="EMBL/GenBank/DDBJ databases">
        <authorList>
            <person name="de Groot N.N."/>
        </authorList>
    </citation>
    <scope>NUCLEOTIDE SEQUENCE [LARGE SCALE GENOMIC DNA]</scope>
    <source>
        <strain evidence="5 6">DSM 25186</strain>
    </source>
</reference>
<name>A0A1G9GVH2_9BACT</name>
<evidence type="ECO:0000313" key="5">
    <source>
        <dbReference type="EMBL" id="SDL04666.1"/>
    </source>
</evidence>
<dbReference type="Gene3D" id="1.10.10.60">
    <property type="entry name" value="Homeodomain-like"/>
    <property type="match status" value="1"/>
</dbReference>
<dbReference type="Proteomes" id="UP000198510">
    <property type="component" value="Unassembled WGS sequence"/>
</dbReference>